<evidence type="ECO:0000256" key="3">
    <source>
        <dbReference type="ARBA" id="ARBA00040298"/>
    </source>
</evidence>
<sequence>MPPIILSKNFNTKILIMETYDVIIIGAGHNGLTCASYLLKAGYSVLLLEKRSVPGGAATTEEALPQEAPGFKFNLCAIDHEFIHLGPVVEELELHKYGLEYLFCDPVVFCPHPDGKYFLAHRSIEETCAEIGRYNARDAAKYREFVGFWQRFINAAIPIFSAPPQSVIDIAGNYNISKLKDLFSVLGSPEKALDFARTMLSSAEDLLNEWFDEEFLKAPLARLASELGTPPSQKNLAVGAMMMTMRHHPGMARPKGGTGALVQALLNLIQAHGGVILTDQHVEKVLVDDGKAIGVRVANGKEYRANKGVISNIDAKRLFLHLMDAADVDHADSELRERLERRIVNNNETILKIDCALSEPLRFEHHDHRDEYLIGSVLIADSVKQVEIAHHDTTLGKIPDADPSMYVVVPTMLDPTMAPDGKHTLWIEFFAPYQIEGAEGTGLKGTGWTDELKNKVADRVLDKLADYSPNLKQSIIARRVESPAELGERLGALNGNYYHIDMTLEQMMFFRPLPEIANYHTPIKGLYLTGAGTHPGGSISGLPGRNCARVFLHHQQPISQTLTEAYQSIKSITNSVLGS</sequence>
<dbReference type="SUPFAM" id="SSF51905">
    <property type="entry name" value="FAD/NAD(P)-binding domain"/>
    <property type="match status" value="1"/>
</dbReference>
<proteinExistence type="predicted"/>
<evidence type="ECO:0000313" key="5">
    <source>
        <dbReference type="EMBL" id="MBE9142382.1"/>
    </source>
</evidence>
<dbReference type="RefSeq" id="WP_193868064.1">
    <property type="nucleotide sequence ID" value="NZ_JADEWU010000005.1"/>
</dbReference>
<comment type="caution">
    <text evidence="5">The sequence shown here is derived from an EMBL/GenBank/DDBJ whole genome shotgun (WGS) entry which is preliminary data.</text>
</comment>
<keyword evidence="6" id="KW-1185">Reference proteome</keyword>
<dbReference type="EMBL" id="JADEWU010000005">
    <property type="protein sequence ID" value="MBE9142382.1"/>
    <property type="molecule type" value="Genomic_DNA"/>
</dbReference>
<dbReference type="InterPro" id="IPR002937">
    <property type="entry name" value="Amino_oxidase"/>
</dbReference>
<dbReference type="PRINTS" id="PR00419">
    <property type="entry name" value="ADXRDTASE"/>
</dbReference>
<dbReference type="InterPro" id="IPR054679">
    <property type="entry name" value="CrtO-like"/>
</dbReference>
<protein>
    <recommendedName>
        <fullName evidence="3">Pyridine nucleotide-disulfide oxidoreductase domain-containing protein 2</fullName>
    </recommendedName>
</protein>
<dbReference type="NCBIfam" id="NF045689">
    <property type="entry name" value="BCarotKetCrtO"/>
    <property type="match status" value="1"/>
</dbReference>
<dbReference type="Gene3D" id="3.50.50.60">
    <property type="entry name" value="FAD/NAD(P)-binding domain"/>
    <property type="match status" value="2"/>
</dbReference>
<evidence type="ECO:0000313" key="6">
    <source>
        <dbReference type="Proteomes" id="UP000640725"/>
    </source>
</evidence>
<dbReference type="Proteomes" id="UP000640725">
    <property type="component" value="Unassembled WGS sequence"/>
</dbReference>
<accession>A0ABR9U7H9</accession>
<dbReference type="InterPro" id="IPR036188">
    <property type="entry name" value="FAD/NAD-bd_sf"/>
</dbReference>
<comment type="subunit">
    <text evidence="2">Interacts with COX5B; this interaction may contribute to localize PYROXD2 to the inner face of the inner mitochondrial membrane.</text>
</comment>
<gene>
    <name evidence="5" type="ORF">IQ236_03995</name>
</gene>
<name>A0ABR9U7H9_9CYAN</name>
<dbReference type="PANTHER" id="PTHR10668">
    <property type="entry name" value="PHYTOENE DEHYDROGENASE"/>
    <property type="match status" value="1"/>
</dbReference>
<dbReference type="Pfam" id="PF01593">
    <property type="entry name" value="Amino_oxidase"/>
    <property type="match status" value="1"/>
</dbReference>
<evidence type="ECO:0000259" key="4">
    <source>
        <dbReference type="Pfam" id="PF01593"/>
    </source>
</evidence>
<evidence type="ECO:0000256" key="1">
    <source>
        <dbReference type="ARBA" id="ARBA00037217"/>
    </source>
</evidence>
<evidence type="ECO:0000256" key="2">
    <source>
        <dbReference type="ARBA" id="ARBA00038825"/>
    </source>
</evidence>
<dbReference type="PANTHER" id="PTHR10668:SF103">
    <property type="entry name" value="PYRIDINE NUCLEOTIDE-DISULFIDE OXIDOREDUCTASE DOMAIN-CONTAINING PROTEIN 2"/>
    <property type="match status" value="1"/>
</dbReference>
<feature type="domain" description="Amine oxidase" evidence="4">
    <location>
        <begin position="31"/>
        <end position="324"/>
    </location>
</feature>
<organism evidence="5 6">
    <name type="scientific">Planktothrix mougeotii LEGE 06226</name>
    <dbReference type="NCBI Taxonomy" id="1828728"/>
    <lineage>
        <taxon>Bacteria</taxon>
        <taxon>Bacillati</taxon>
        <taxon>Cyanobacteriota</taxon>
        <taxon>Cyanophyceae</taxon>
        <taxon>Oscillatoriophycideae</taxon>
        <taxon>Oscillatoriales</taxon>
        <taxon>Microcoleaceae</taxon>
        <taxon>Planktothrix</taxon>
    </lineage>
</organism>
<comment type="function">
    <text evidence="1">Probable oxidoreductase that may play a role as regulator of mitochondrial function.</text>
</comment>
<reference evidence="5 6" key="1">
    <citation type="submission" date="2020-10" db="EMBL/GenBank/DDBJ databases">
        <authorList>
            <person name="Castelo-Branco R."/>
            <person name="Eusebio N."/>
            <person name="Adriana R."/>
            <person name="Vieira A."/>
            <person name="Brugerolle De Fraissinette N."/>
            <person name="Rezende De Castro R."/>
            <person name="Schneider M.P."/>
            <person name="Vasconcelos V."/>
            <person name="Leao P.N."/>
        </authorList>
    </citation>
    <scope>NUCLEOTIDE SEQUENCE [LARGE SCALE GENOMIC DNA]</scope>
    <source>
        <strain evidence="5 6">LEGE 06226</strain>
    </source>
</reference>